<evidence type="ECO:0000313" key="5">
    <source>
        <dbReference type="Proteomes" id="UP000193738"/>
    </source>
</evidence>
<sequence length="226" mass="23197">MKHLTAVVAVAAVSLALAGCGSKTETKTSTSTSSTTSSAKSTTSTSSTSPTPGAQAKKTIADYVTENHITETPVHLGDPGSPTINLPMPNGWQTANDSATSYGAIVYGQPADPKDPPTIAALVSKLTGNVDPAKIIEYAPGELQNLPGYQGSGNGSASTLSGFNAWQLGGTYVRDGKTRAVAQKTVVIPGKDGVYVLQLNADSLESEQGPLMDATNVIDEQTTITQ</sequence>
<name>A0A1X1VHE9_MYCGS</name>
<feature type="chain" id="PRO_5039038034" description="Lipoprotein LpqN" evidence="3">
    <location>
        <begin position="19"/>
        <end position="226"/>
    </location>
</feature>
<proteinExistence type="predicted"/>
<accession>A0A1X1VHE9</accession>
<dbReference type="PROSITE" id="PS51257">
    <property type="entry name" value="PROKAR_LIPOPROTEIN"/>
    <property type="match status" value="1"/>
</dbReference>
<protein>
    <recommendedName>
        <fullName evidence="6">Lipoprotein LpqN</fullName>
    </recommendedName>
</protein>
<evidence type="ECO:0000313" key="4">
    <source>
        <dbReference type="EMBL" id="ORV68475.1"/>
    </source>
</evidence>
<keyword evidence="5" id="KW-1185">Reference proteome</keyword>
<evidence type="ECO:0000256" key="1">
    <source>
        <dbReference type="ARBA" id="ARBA00022729"/>
    </source>
</evidence>
<organism evidence="4 5">
    <name type="scientific">Mycobacterium gastri</name>
    <dbReference type="NCBI Taxonomy" id="1777"/>
    <lineage>
        <taxon>Bacteria</taxon>
        <taxon>Bacillati</taxon>
        <taxon>Actinomycetota</taxon>
        <taxon>Actinomycetes</taxon>
        <taxon>Mycobacteriales</taxon>
        <taxon>Mycobacteriaceae</taxon>
        <taxon>Mycobacterium</taxon>
    </lineage>
</organism>
<dbReference type="InterPro" id="IPR019674">
    <property type="entry name" value="Lipoprotein_LpqN/LpqT-like"/>
</dbReference>
<dbReference type="EMBL" id="LQOX01000107">
    <property type="protein sequence ID" value="ORV68475.1"/>
    <property type="molecule type" value="Genomic_DNA"/>
</dbReference>
<dbReference type="Pfam" id="PF10738">
    <property type="entry name" value="Lpp-LpqN"/>
    <property type="match status" value="1"/>
</dbReference>
<gene>
    <name evidence="4" type="ORF">AWC07_08285</name>
</gene>
<evidence type="ECO:0000256" key="2">
    <source>
        <dbReference type="SAM" id="MobiDB-lite"/>
    </source>
</evidence>
<evidence type="ECO:0000256" key="3">
    <source>
        <dbReference type="SAM" id="SignalP"/>
    </source>
</evidence>
<evidence type="ECO:0008006" key="6">
    <source>
        <dbReference type="Google" id="ProtNLM"/>
    </source>
</evidence>
<reference evidence="4 5" key="1">
    <citation type="submission" date="2016-01" db="EMBL/GenBank/DDBJ databases">
        <title>The new phylogeny of the genus Mycobacterium.</title>
        <authorList>
            <person name="Tarcisio F."/>
            <person name="Conor M."/>
            <person name="Antonella G."/>
            <person name="Elisabetta G."/>
            <person name="Giulia F.S."/>
            <person name="Sara T."/>
            <person name="Anna F."/>
            <person name="Clotilde B."/>
            <person name="Roberto B."/>
            <person name="Veronica D.S."/>
            <person name="Fabio R."/>
            <person name="Monica P."/>
            <person name="Olivier J."/>
            <person name="Enrico T."/>
            <person name="Nicola S."/>
        </authorList>
    </citation>
    <scope>NUCLEOTIDE SEQUENCE [LARGE SCALE GENOMIC DNA]</scope>
    <source>
        <strain evidence="4 5">DSM 43505</strain>
    </source>
</reference>
<dbReference type="STRING" id="1777.AWC07_08285"/>
<feature type="region of interest" description="Disordered" evidence="2">
    <location>
        <begin position="21"/>
        <end position="56"/>
    </location>
</feature>
<comment type="caution">
    <text evidence="4">The sequence shown here is derived from an EMBL/GenBank/DDBJ whole genome shotgun (WGS) entry which is preliminary data.</text>
</comment>
<feature type="signal peptide" evidence="3">
    <location>
        <begin position="1"/>
        <end position="18"/>
    </location>
</feature>
<dbReference type="RefSeq" id="WP_036411563.1">
    <property type="nucleotide sequence ID" value="NZ_LQOX01000107.1"/>
</dbReference>
<keyword evidence="1 3" id="KW-0732">Signal</keyword>
<dbReference type="Proteomes" id="UP000193738">
    <property type="component" value="Unassembled WGS sequence"/>
</dbReference>
<dbReference type="Gene3D" id="3.40.1000.10">
    <property type="entry name" value="Mog1/PsbP, alpha/beta/alpha sandwich"/>
    <property type="match status" value="1"/>
</dbReference>
<feature type="compositionally biased region" description="Low complexity" evidence="2">
    <location>
        <begin position="27"/>
        <end position="51"/>
    </location>
</feature>
<dbReference type="AlphaFoldDB" id="A0A1X1VHE9"/>